<dbReference type="SUPFAM" id="SSF82866">
    <property type="entry name" value="Multidrug efflux transporter AcrB transmembrane domain"/>
    <property type="match status" value="2"/>
</dbReference>
<keyword evidence="3" id="KW-1185">Reference proteome</keyword>
<dbReference type="PANTHER" id="PTHR32063">
    <property type="match status" value="1"/>
</dbReference>
<dbReference type="SUPFAM" id="SSF82714">
    <property type="entry name" value="Multidrug efflux transporter AcrB TolC docking domain, DN and DC subdomains"/>
    <property type="match status" value="2"/>
</dbReference>
<feature type="transmembrane region" description="Helical" evidence="1">
    <location>
        <begin position="538"/>
        <end position="565"/>
    </location>
</feature>
<feature type="transmembrane region" description="Helical" evidence="1">
    <location>
        <begin position="577"/>
        <end position="597"/>
    </location>
</feature>
<dbReference type="SUPFAM" id="SSF82693">
    <property type="entry name" value="Multidrug efflux transporter AcrB pore domain, PN1, PN2, PC1 and PC2 subdomains"/>
    <property type="match status" value="3"/>
</dbReference>
<dbReference type="Gene3D" id="3.30.70.1430">
    <property type="entry name" value="Multidrug efflux transporter AcrB pore domain"/>
    <property type="match status" value="2"/>
</dbReference>
<dbReference type="PANTHER" id="PTHR32063:SF77">
    <property type="entry name" value="ACR FAMILY TRANSPORT PROTEIN"/>
    <property type="match status" value="1"/>
</dbReference>
<feature type="transmembrane region" description="Helical" evidence="1">
    <location>
        <begin position="1053"/>
        <end position="1074"/>
    </location>
</feature>
<dbReference type="InterPro" id="IPR027463">
    <property type="entry name" value="AcrB_DN_DC_subdom"/>
</dbReference>
<dbReference type="InterPro" id="IPR001036">
    <property type="entry name" value="Acrflvin-R"/>
</dbReference>
<comment type="caution">
    <text evidence="2">The sequence shown here is derived from an EMBL/GenBank/DDBJ whole genome shotgun (WGS) entry which is preliminary data.</text>
</comment>
<feature type="transmembrane region" description="Helical" evidence="1">
    <location>
        <begin position="339"/>
        <end position="355"/>
    </location>
</feature>
<feature type="transmembrane region" description="Helical" evidence="1">
    <location>
        <begin position="981"/>
        <end position="1001"/>
    </location>
</feature>
<proteinExistence type="predicted"/>
<dbReference type="PRINTS" id="PR00702">
    <property type="entry name" value="ACRIFLAVINRP"/>
</dbReference>
<feature type="transmembrane region" description="Helical" evidence="1">
    <location>
        <begin position="1007"/>
        <end position="1032"/>
    </location>
</feature>
<dbReference type="Gene3D" id="3.30.70.1440">
    <property type="entry name" value="Multidrug efflux transporter AcrB pore domain"/>
    <property type="match status" value="1"/>
</dbReference>
<evidence type="ECO:0000313" key="2">
    <source>
        <dbReference type="EMBL" id="MCJ2182846.1"/>
    </source>
</evidence>
<feature type="transmembrane region" description="Helical" evidence="1">
    <location>
        <begin position="634"/>
        <end position="654"/>
    </location>
</feature>
<feature type="transmembrane region" description="Helical" evidence="1">
    <location>
        <begin position="361"/>
        <end position="379"/>
    </location>
</feature>
<keyword evidence="1" id="KW-0472">Membrane</keyword>
<dbReference type="Gene3D" id="1.20.1640.10">
    <property type="entry name" value="Multidrug efflux transporter AcrB transmembrane domain"/>
    <property type="match status" value="4"/>
</dbReference>
<accession>A0ABT0BCS0</accession>
<evidence type="ECO:0000313" key="3">
    <source>
        <dbReference type="Proteomes" id="UP001162881"/>
    </source>
</evidence>
<dbReference type="Pfam" id="PF00873">
    <property type="entry name" value="ACR_tran"/>
    <property type="match status" value="2"/>
</dbReference>
<dbReference type="Gene3D" id="3.30.70.1320">
    <property type="entry name" value="Multidrug efflux transporter AcrB pore domain like"/>
    <property type="match status" value="1"/>
</dbReference>
<feature type="transmembrane region" description="Helical" evidence="1">
    <location>
        <begin position="433"/>
        <end position="452"/>
    </location>
</feature>
<feature type="transmembrane region" description="Helical" evidence="1">
    <location>
        <begin position="15"/>
        <end position="32"/>
    </location>
</feature>
<sequence>MSFRNISAWSIRNPIIPIVFFIGLIVAGLVSFNRMNVNNMPDVDFPGVLVRISQPGAAPTEIETQITQIVEGAVRSINGVEQIESSASEGSSTTFVRFAIGTDADVATNQVKNAVDQVRGQLPDGILEPQISKVEAGGSGELAVFAVSADDMTIEQLSWFIDDTVSKNLLSVEGLASVERNGGVDREIRVVVDPDRMMALGATARDVNTVLRQVNTDAAGGSAEIAGSRQSVRVLGNADSAYDLSKTRINLGNGRQIKLSDIAHVYDGYSERTRIAKLHGREVVTFSFSRAIGASDVAVYDAAMKKLDAIRKANPEIHFTQLYSQVTYTRDQYKSSMEMLVEGAVLAIVIVYLFLRDWRATFIAAIAIPLSAIPTFWFMDLMGFTLNFLSLLALSLVAGVLVDDAIVEIENIVRHMRMGKSAYQASIDAADEIGLAVVATTFSIVAVFFPVGMMPGISGQFFKAFGLTVVVAVLISLAVARMITPMVAAYFLKSHGHAEHGGGRVMDLYMKLLAWTLDSREALRRKALLVRPARGWPLAIPAGIVSVLLLLVVLVGALAGAMALYMGIEPVLKKAGLGDVAIVPAAVIAPFAVPVLVYALGKAFRFVFGALGRFGTWYRYISDRIAARMRDHRFYAFCAGLYALVVTIALLAGLPQQFQPPTNEDTSRVNIEMVPGTTLEQTEAVADRATAILEKQPEVEMVMEASREAKATLYVTLKPAAERKATSIEFERRLAPQLQTIADARISFATQSGGFGSGRDISVMLSGSDSKLLNETAQTLAEQMRTIPGIVAPRIAADLQRPELVIVPRLDLAAQLGVTTSALSQTIRIATLGEIDQNAAKFSLSDRQVPIRVVLARTSRRDFSTIENLPVTTNSGGTVPLKRVAEIRFGAGPTEIERYNQARRVFVGADLGPGQVKGPIMEKIQNLPIMKDLPLGVSNAPVGEDQWQAEMIQNFIIAVISGIFLVFAVLVLLYKRFVSPLVNMASLLLAPLGGLLALAFVGQPISMPVYIGILMLLGIVAKNSILLIDFAIEEMHKGVEKVTAIMDAGHKRAQPIVMTTVAMTAGMVPTALSISGDGAFRAPMGLVVIGGLVLSTMLTLVIVPAAFSLADGFEKRIGPKLRKSLLTFEPHHAQEASVPRMGGGALPAE</sequence>
<evidence type="ECO:0000256" key="1">
    <source>
        <dbReference type="SAM" id="Phobius"/>
    </source>
</evidence>
<dbReference type="Gene3D" id="3.30.2090.10">
    <property type="entry name" value="Multidrug efflux transporter AcrB TolC docking domain, DN and DC subdomains"/>
    <property type="match status" value="2"/>
</dbReference>
<keyword evidence="1" id="KW-1133">Transmembrane helix</keyword>
<feature type="transmembrane region" description="Helical" evidence="1">
    <location>
        <begin position="464"/>
        <end position="483"/>
    </location>
</feature>
<protein>
    <submittedName>
        <fullName evidence="2">Efflux RND transporter permease subunit</fullName>
    </submittedName>
</protein>
<name>A0ABT0BCS0_9SPHN</name>
<feature type="transmembrane region" description="Helical" evidence="1">
    <location>
        <begin position="391"/>
        <end position="413"/>
    </location>
</feature>
<dbReference type="RefSeq" id="WP_244019460.1">
    <property type="nucleotide sequence ID" value="NZ_JALHLF010000027.1"/>
</dbReference>
<feature type="transmembrane region" description="Helical" evidence="1">
    <location>
        <begin position="1086"/>
        <end position="1110"/>
    </location>
</feature>
<reference evidence="2" key="1">
    <citation type="submission" date="2022-03" db="EMBL/GenBank/DDBJ databases">
        <title>Identification of a novel bacterium isolated from mangrove sediments.</title>
        <authorList>
            <person name="Pan X."/>
        </authorList>
    </citation>
    <scope>NUCLEOTIDE SEQUENCE</scope>
    <source>
        <strain evidence="2">B1949</strain>
    </source>
</reference>
<dbReference type="Proteomes" id="UP001162881">
    <property type="component" value="Unassembled WGS sequence"/>
</dbReference>
<keyword evidence="1" id="KW-0812">Transmembrane</keyword>
<feature type="transmembrane region" description="Helical" evidence="1">
    <location>
        <begin position="955"/>
        <end position="974"/>
    </location>
</feature>
<organism evidence="2 3">
    <name type="scientific">Novosphingobium organovorum</name>
    <dbReference type="NCBI Taxonomy" id="2930092"/>
    <lineage>
        <taxon>Bacteria</taxon>
        <taxon>Pseudomonadati</taxon>
        <taxon>Pseudomonadota</taxon>
        <taxon>Alphaproteobacteria</taxon>
        <taxon>Sphingomonadales</taxon>
        <taxon>Sphingomonadaceae</taxon>
        <taxon>Novosphingobium</taxon>
    </lineage>
</organism>
<gene>
    <name evidence="2" type="ORF">MTR62_09095</name>
</gene>
<dbReference type="EMBL" id="JALHLF010000027">
    <property type="protein sequence ID" value="MCJ2182846.1"/>
    <property type="molecule type" value="Genomic_DNA"/>
</dbReference>